<dbReference type="AlphaFoldDB" id="A0A350HAW0"/>
<dbReference type="InterPro" id="IPR002676">
    <property type="entry name" value="RimM_N"/>
</dbReference>
<dbReference type="InterPro" id="IPR027275">
    <property type="entry name" value="PRC-brl_dom"/>
</dbReference>
<keyword evidence="4 5" id="KW-0143">Chaperone</keyword>
<dbReference type="InterPro" id="IPR009000">
    <property type="entry name" value="Transl_B-barrel_sf"/>
</dbReference>
<proteinExistence type="inferred from homology"/>
<dbReference type="PANTHER" id="PTHR33692">
    <property type="entry name" value="RIBOSOME MATURATION FACTOR RIMM"/>
    <property type="match status" value="1"/>
</dbReference>
<reference evidence="8 9" key="1">
    <citation type="journal article" date="2018" name="Nat. Biotechnol.">
        <title>A standardized bacterial taxonomy based on genome phylogeny substantially revises the tree of life.</title>
        <authorList>
            <person name="Parks D.H."/>
            <person name="Chuvochina M."/>
            <person name="Waite D.W."/>
            <person name="Rinke C."/>
            <person name="Skarshewski A."/>
            <person name="Chaumeil P.A."/>
            <person name="Hugenholtz P."/>
        </authorList>
    </citation>
    <scope>NUCLEOTIDE SEQUENCE [LARGE SCALE GENOMIC DNA]</scope>
    <source>
        <strain evidence="8">UBA9956</strain>
    </source>
</reference>
<dbReference type="GO" id="GO:0043022">
    <property type="term" value="F:ribosome binding"/>
    <property type="evidence" value="ECO:0007669"/>
    <property type="project" value="InterPro"/>
</dbReference>
<protein>
    <recommendedName>
        <fullName evidence="5">Ribosome maturation factor RimM</fullName>
    </recommendedName>
</protein>
<evidence type="ECO:0000256" key="1">
    <source>
        <dbReference type="ARBA" id="ARBA00022490"/>
    </source>
</evidence>
<evidence type="ECO:0000259" key="6">
    <source>
        <dbReference type="Pfam" id="PF01782"/>
    </source>
</evidence>
<evidence type="ECO:0000256" key="2">
    <source>
        <dbReference type="ARBA" id="ARBA00022517"/>
    </source>
</evidence>
<keyword evidence="3 5" id="KW-0698">rRNA processing</keyword>
<accession>A0A350HAW0</accession>
<sequence length="164" mass="19053">MLFTVGKILKPHGLKGNLKIHLYESDRCKKMLDCPYFIDETEFKIENFGTMGSNYVIKFKDIDDRTSAMKLTGKFLQVEEKNLLNLGPDEYYVHDIEGSAVFDCDNNMIGKVKEVMKFHTGDVLDVEKNEGGIASILFKKDYFKEINLQEKRLVLKYKKEFYAI</sequence>
<dbReference type="Gene3D" id="2.30.30.240">
    <property type="entry name" value="PRC-barrel domain"/>
    <property type="match status" value="1"/>
</dbReference>
<dbReference type="InterPro" id="IPR011961">
    <property type="entry name" value="RimM"/>
</dbReference>
<dbReference type="SUPFAM" id="SSF50447">
    <property type="entry name" value="Translation proteins"/>
    <property type="match status" value="1"/>
</dbReference>
<evidence type="ECO:0000256" key="5">
    <source>
        <dbReference type="HAMAP-Rule" id="MF_00014"/>
    </source>
</evidence>
<evidence type="ECO:0000313" key="9">
    <source>
        <dbReference type="Proteomes" id="UP000264062"/>
    </source>
</evidence>
<dbReference type="EMBL" id="DMZY01000172">
    <property type="protein sequence ID" value="HAV92676.1"/>
    <property type="molecule type" value="Genomic_DNA"/>
</dbReference>
<dbReference type="Pfam" id="PF05239">
    <property type="entry name" value="PRC"/>
    <property type="match status" value="1"/>
</dbReference>
<dbReference type="Pfam" id="PF01782">
    <property type="entry name" value="RimM"/>
    <property type="match status" value="1"/>
</dbReference>
<keyword evidence="1 5" id="KW-0963">Cytoplasm</keyword>
<evidence type="ECO:0000256" key="3">
    <source>
        <dbReference type="ARBA" id="ARBA00022552"/>
    </source>
</evidence>
<feature type="domain" description="RimM N-terminal" evidence="6">
    <location>
        <begin position="4"/>
        <end position="81"/>
    </location>
</feature>
<comment type="function">
    <text evidence="5">An accessory protein needed during the final step in the assembly of 30S ribosomal subunit, possibly for assembly of the head region. Essential for efficient processing of 16S rRNA. May be needed both before and after RbfA during the maturation of 16S rRNA. It has affinity for free ribosomal 30S subunits but not for 70S ribosomes.</text>
</comment>
<organism evidence="8 9">
    <name type="scientific">candidate division WOR-3 bacterium</name>
    <dbReference type="NCBI Taxonomy" id="2052148"/>
    <lineage>
        <taxon>Bacteria</taxon>
        <taxon>Bacteria division WOR-3</taxon>
    </lineage>
</organism>
<evidence type="ECO:0000256" key="4">
    <source>
        <dbReference type="ARBA" id="ARBA00023186"/>
    </source>
</evidence>
<keyword evidence="2 5" id="KW-0690">Ribosome biogenesis</keyword>
<comment type="domain">
    <text evidence="5">The PRC barrel domain binds ribosomal protein uS19.</text>
</comment>
<dbReference type="GO" id="GO:0042274">
    <property type="term" value="P:ribosomal small subunit biogenesis"/>
    <property type="evidence" value="ECO:0007669"/>
    <property type="project" value="UniProtKB-UniRule"/>
</dbReference>
<evidence type="ECO:0000259" key="7">
    <source>
        <dbReference type="Pfam" id="PF05239"/>
    </source>
</evidence>
<comment type="subunit">
    <text evidence="5">Binds ribosomal protein uS19.</text>
</comment>
<dbReference type="GO" id="GO:0005737">
    <property type="term" value="C:cytoplasm"/>
    <property type="evidence" value="ECO:0007669"/>
    <property type="project" value="UniProtKB-SubCell"/>
</dbReference>
<dbReference type="SUPFAM" id="SSF50346">
    <property type="entry name" value="PRC-barrel domain"/>
    <property type="match status" value="1"/>
</dbReference>
<dbReference type="GO" id="GO:0006364">
    <property type="term" value="P:rRNA processing"/>
    <property type="evidence" value="ECO:0007669"/>
    <property type="project" value="UniProtKB-UniRule"/>
</dbReference>
<dbReference type="InterPro" id="IPR011033">
    <property type="entry name" value="PRC_barrel-like_sf"/>
</dbReference>
<comment type="subcellular location">
    <subcellularLocation>
        <location evidence="5">Cytoplasm</location>
    </subcellularLocation>
</comment>
<comment type="caution">
    <text evidence="8">The sequence shown here is derived from an EMBL/GenBank/DDBJ whole genome shotgun (WGS) entry which is preliminary data.</text>
</comment>
<dbReference type="PANTHER" id="PTHR33692:SF1">
    <property type="entry name" value="RIBOSOME MATURATION FACTOR RIMM"/>
    <property type="match status" value="1"/>
</dbReference>
<dbReference type="InterPro" id="IPR036976">
    <property type="entry name" value="RimM_N_sf"/>
</dbReference>
<dbReference type="GO" id="GO:0005840">
    <property type="term" value="C:ribosome"/>
    <property type="evidence" value="ECO:0007669"/>
    <property type="project" value="InterPro"/>
</dbReference>
<dbReference type="Proteomes" id="UP000264062">
    <property type="component" value="Unassembled WGS sequence"/>
</dbReference>
<comment type="similarity">
    <text evidence="5">Belongs to the RimM family.</text>
</comment>
<feature type="domain" description="PRC-barrel" evidence="7">
    <location>
        <begin position="88"/>
        <end position="160"/>
    </location>
</feature>
<dbReference type="Gene3D" id="2.40.30.60">
    <property type="entry name" value="RimM"/>
    <property type="match status" value="1"/>
</dbReference>
<dbReference type="HAMAP" id="MF_00014">
    <property type="entry name" value="Ribosome_mat_RimM"/>
    <property type="match status" value="1"/>
</dbReference>
<gene>
    <name evidence="5 8" type="primary">rimM</name>
    <name evidence="8" type="ORF">DCW38_05800</name>
</gene>
<evidence type="ECO:0000313" key="8">
    <source>
        <dbReference type="EMBL" id="HAV92676.1"/>
    </source>
</evidence>
<name>A0A350HAW0_UNCW3</name>
<dbReference type="NCBIfam" id="TIGR02273">
    <property type="entry name" value="16S_RimM"/>
    <property type="match status" value="1"/>
</dbReference>